<keyword evidence="1" id="KW-0812">Transmembrane</keyword>
<dbReference type="EMBL" id="JAHRHY010000005">
    <property type="protein sequence ID" value="KAG9069295.1"/>
    <property type="molecule type" value="Genomic_DNA"/>
</dbReference>
<sequence>MVQFFDNISDDHAEWIRKQKIFFVGTAPLDGRGTVNNSPKGYDCLRVLNPNQVCYLEMSGMLFYFPSLRDSSGIETQSHLEENGRITIMLTAFEGGPRIMRLMGTGRVIRVDTPEFNTLMETHYEGSELARAAGKRAIILIDVRKVSTSCGYGVPYFDYKGSRKTLIDTWAKRDEDKVKEYWKTINKSSLDGLPGMRHELLGPDFVGRNRGAGEEIVLPGEEPWGALLTGWVKASPAPVNAAYVVAGAVIGGAISHLYSRRR</sequence>
<feature type="transmembrane region" description="Helical" evidence="1">
    <location>
        <begin position="241"/>
        <end position="259"/>
    </location>
</feature>
<dbReference type="Pfam" id="PF01243">
    <property type="entry name" value="PNPOx_N"/>
    <property type="match status" value="1"/>
</dbReference>
<keyword evidence="1" id="KW-0472">Membrane</keyword>
<dbReference type="AlphaFoldDB" id="A0A9P8BV03"/>
<evidence type="ECO:0000313" key="4">
    <source>
        <dbReference type="Proteomes" id="UP000707451"/>
    </source>
</evidence>
<dbReference type="Proteomes" id="UP000707451">
    <property type="component" value="Unassembled WGS sequence"/>
</dbReference>
<feature type="domain" description="Pyridoxamine 5'-phosphate oxidase N-terminal" evidence="2">
    <location>
        <begin position="9"/>
        <end position="150"/>
    </location>
</feature>
<dbReference type="PANTHER" id="PTHR39336:SF1">
    <property type="entry name" value="PYRIDOXAMINE PHOSPHATE OXIDASE FAMILY PROTEIN (AFU_ORTHOLOGUE AFUA_6G11440)"/>
    <property type="match status" value="1"/>
</dbReference>
<proteinExistence type="predicted"/>
<dbReference type="InterPro" id="IPR011576">
    <property type="entry name" value="Pyridox_Oxase_N"/>
</dbReference>
<evidence type="ECO:0000313" key="3">
    <source>
        <dbReference type="EMBL" id="KAG9069295.1"/>
    </source>
</evidence>
<accession>A0A9P8BV03</accession>
<dbReference type="SUPFAM" id="SSF50475">
    <property type="entry name" value="FMN-binding split barrel"/>
    <property type="match status" value="1"/>
</dbReference>
<organism evidence="3 4">
    <name type="scientific">Linnemannia hyalina</name>
    <dbReference type="NCBI Taxonomy" id="64524"/>
    <lineage>
        <taxon>Eukaryota</taxon>
        <taxon>Fungi</taxon>
        <taxon>Fungi incertae sedis</taxon>
        <taxon>Mucoromycota</taxon>
        <taxon>Mortierellomycotina</taxon>
        <taxon>Mortierellomycetes</taxon>
        <taxon>Mortierellales</taxon>
        <taxon>Mortierellaceae</taxon>
        <taxon>Linnemannia</taxon>
    </lineage>
</organism>
<dbReference type="InterPro" id="IPR012349">
    <property type="entry name" value="Split_barrel_FMN-bd"/>
</dbReference>
<evidence type="ECO:0000259" key="2">
    <source>
        <dbReference type="Pfam" id="PF01243"/>
    </source>
</evidence>
<dbReference type="PANTHER" id="PTHR39336">
    <property type="entry name" value="PYRIDOXAMINE PHOSPHATE OXIDASE FAMILY PROTEIN (AFU_ORTHOLOGUE AFUA_6G11440)"/>
    <property type="match status" value="1"/>
</dbReference>
<name>A0A9P8BV03_9FUNG</name>
<dbReference type="Gene3D" id="2.30.110.10">
    <property type="entry name" value="Electron Transport, Fmn-binding Protein, Chain A"/>
    <property type="match status" value="1"/>
</dbReference>
<reference evidence="3" key="1">
    <citation type="submission" date="2021-06" db="EMBL/GenBank/DDBJ databases">
        <title>Genome Sequence of Mortierella hyaline Strain SCG-10, a Cold-Adapted, Nitrate-Reducing Fungus Isolated from Soil in Minnesota, USA.</title>
        <authorList>
            <person name="Aldossari N."/>
        </authorList>
    </citation>
    <scope>NUCLEOTIDE SEQUENCE</scope>
    <source>
        <strain evidence="3">SCG-10</strain>
    </source>
</reference>
<dbReference type="OrthoDB" id="539398at2759"/>
<protein>
    <recommendedName>
        <fullName evidence="2">Pyridoxamine 5'-phosphate oxidase N-terminal domain-containing protein</fullName>
    </recommendedName>
</protein>
<evidence type="ECO:0000256" key="1">
    <source>
        <dbReference type="SAM" id="Phobius"/>
    </source>
</evidence>
<keyword evidence="4" id="KW-1185">Reference proteome</keyword>
<gene>
    <name evidence="3" type="ORF">KI688_010194</name>
</gene>
<keyword evidence="1" id="KW-1133">Transmembrane helix</keyword>
<comment type="caution">
    <text evidence="3">The sequence shown here is derived from an EMBL/GenBank/DDBJ whole genome shotgun (WGS) entry which is preliminary data.</text>
</comment>